<comment type="caution">
    <text evidence="1">The sequence shown here is derived from an EMBL/GenBank/DDBJ whole genome shotgun (WGS) entry which is preliminary data.</text>
</comment>
<name>A0AAD9Y974_COLKA</name>
<accession>A0AAD9Y974</accession>
<dbReference type="AlphaFoldDB" id="A0AAD9Y974"/>
<sequence>MSSDDDIEVTIIYDEAKDCDSWFEKYSEALRERRDEDVRVNFHVEVVQDLRERFWAWTRGIGVYAEPLISLDRRLARHPKIREMVLLLLKLIRDNLQEGRGILYRLFPTSAPSQKTP</sequence>
<proteinExistence type="predicted"/>
<protein>
    <submittedName>
        <fullName evidence="1">Protein phosphatase</fullName>
    </submittedName>
</protein>
<gene>
    <name evidence="1" type="ORF">CKAH01_18219</name>
</gene>
<organism evidence="1 2">
    <name type="scientific">Colletotrichum kahawae</name>
    <name type="common">Coffee berry disease fungus</name>
    <dbReference type="NCBI Taxonomy" id="34407"/>
    <lineage>
        <taxon>Eukaryota</taxon>
        <taxon>Fungi</taxon>
        <taxon>Dikarya</taxon>
        <taxon>Ascomycota</taxon>
        <taxon>Pezizomycotina</taxon>
        <taxon>Sordariomycetes</taxon>
        <taxon>Hypocreomycetidae</taxon>
        <taxon>Glomerellales</taxon>
        <taxon>Glomerellaceae</taxon>
        <taxon>Colletotrichum</taxon>
        <taxon>Colletotrichum gloeosporioides species complex</taxon>
    </lineage>
</organism>
<evidence type="ECO:0000313" key="2">
    <source>
        <dbReference type="Proteomes" id="UP001281614"/>
    </source>
</evidence>
<dbReference type="EMBL" id="VYYT01000296">
    <property type="protein sequence ID" value="KAK2746242.1"/>
    <property type="molecule type" value="Genomic_DNA"/>
</dbReference>
<dbReference type="Proteomes" id="UP001281614">
    <property type="component" value="Unassembled WGS sequence"/>
</dbReference>
<evidence type="ECO:0000313" key="1">
    <source>
        <dbReference type="EMBL" id="KAK2746242.1"/>
    </source>
</evidence>
<reference evidence="1" key="1">
    <citation type="submission" date="2023-02" db="EMBL/GenBank/DDBJ databases">
        <title>Colletotrichum kahawae CIFC_Que2 genome sequencing and assembly.</title>
        <authorList>
            <person name="Baroncelli R."/>
        </authorList>
    </citation>
    <scope>NUCLEOTIDE SEQUENCE</scope>
    <source>
        <strain evidence="1">CIFC_Que2</strain>
    </source>
</reference>
<keyword evidence="2" id="KW-1185">Reference proteome</keyword>